<dbReference type="AlphaFoldDB" id="A0A1H0K271"/>
<dbReference type="EMBL" id="FNJI01000002">
    <property type="protein sequence ID" value="SDO50115.1"/>
    <property type="molecule type" value="Genomic_DNA"/>
</dbReference>
<sequence>MVRFARIFRWYYAAKKKNGEGKERNREPKRVDEESRKRVITDTRKSQFPGVEIVEPEDENYSLPAKSLTEWMLDLDRD</sequence>
<protein>
    <submittedName>
        <fullName evidence="2">Uncharacterized protein</fullName>
    </submittedName>
</protein>
<dbReference type="RefSeq" id="WP_092219266.1">
    <property type="nucleotide sequence ID" value="NZ_FNJI01000002.1"/>
</dbReference>
<evidence type="ECO:0000256" key="1">
    <source>
        <dbReference type="SAM" id="MobiDB-lite"/>
    </source>
</evidence>
<keyword evidence="3" id="KW-1185">Reference proteome</keyword>
<name>A0A1H0K271_9BACT</name>
<gene>
    <name evidence="2" type="ORF">SAMN05660330_00415</name>
</gene>
<evidence type="ECO:0000313" key="2">
    <source>
        <dbReference type="EMBL" id="SDO50115.1"/>
    </source>
</evidence>
<accession>A0A1H0K271</accession>
<dbReference type="Proteomes" id="UP000199073">
    <property type="component" value="Unassembled WGS sequence"/>
</dbReference>
<feature type="region of interest" description="Disordered" evidence="1">
    <location>
        <begin position="18"/>
        <end position="38"/>
    </location>
</feature>
<evidence type="ECO:0000313" key="3">
    <source>
        <dbReference type="Proteomes" id="UP000199073"/>
    </source>
</evidence>
<proteinExistence type="predicted"/>
<reference evidence="2 3" key="1">
    <citation type="submission" date="2016-10" db="EMBL/GenBank/DDBJ databases">
        <authorList>
            <person name="de Groot N.N."/>
        </authorList>
    </citation>
    <scope>NUCLEOTIDE SEQUENCE [LARGE SCALE GENOMIC DNA]</scope>
    <source>
        <strain evidence="2 3">DSM 12130</strain>
    </source>
</reference>
<organism evidence="2 3">
    <name type="scientific">Desulforhopalus singaporensis</name>
    <dbReference type="NCBI Taxonomy" id="91360"/>
    <lineage>
        <taxon>Bacteria</taxon>
        <taxon>Pseudomonadati</taxon>
        <taxon>Thermodesulfobacteriota</taxon>
        <taxon>Desulfobulbia</taxon>
        <taxon>Desulfobulbales</taxon>
        <taxon>Desulfocapsaceae</taxon>
        <taxon>Desulforhopalus</taxon>
    </lineage>
</organism>